<proteinExistence type="predicted"/>
<sequence>MTEPARPPADYNPGPPPSSNLAWGIVAAIICLPFGIVSIFQAAKVERLWAQGDPDAARHAAGAARRWAIIGAVVGVVLWVLVVVGGVLLLGTLLDDAASH</sequence>
<keyword evidence="3 5" id="KW-1133">Transmembrane helix</keyword>
<keyword evidence="7" id="KW-1185">Reference proteome</keyword>
<organism evidence="6 7">
    <name type="scientific">Amycolatopsis heterodermiae</name>
    <dbReference type="NCBI Taxonomy" id="3110235"/>
    <lineage>
        <taxon>Bacteria</taxon>
        <taxon>Bacillati</taxon>
        <taxon>Actinomycetota</taxon>
        <taxon>Actinomycetes</taxon>
        <taxon>Pseudonocardiales</taxon>
        <taxon>Pseudonocardiaceae</taxon>
        <taxon>Amycolatopsis</taxon>
    </lineage>
</organism>
<dbReference type="PANTHER" id="PTHR14948">
    <property type="entry name" value="NG5"/>
    <property type="match status" value="1"/>
</dbReference>
<evidence type="ECO:0000313" key="6">
    <source>
        <dbReference type="EMBL" id="MEA5366551.1"/>
    </source>
</evidence>
<reference evidence="6 7" key="1">
    <citation type="submission" date="2023-12" db="EMBL/GenBank/DDBJ databases">
        <title>Amycolatopsis sp. V23-08.</title>
        <authorList>
            <person name="Somphong A."/>
        </authorList>
    </citation>
    <scope>NUCLEOTIDE SEQUENCE [LARGE SCALE GENOMIC DNA]</scope>
    <source>
        <strain evidence="6 7">V23-08</strain>
    </source>
</reference>
<name>A0ABU5RJT4_9PSEU</name>
<evidence type="ECO:0000256" key="1">
    <source>
        <dbReference type="ARBA" id="ARBA00004370"/>
    </source>
</evidence>
<dbReference type="InterPro" id="IPR007593">
    <property type="entry name" value="CD225/Dispanin_fam"/>
</dbReference>
<comment type="subcellular location">
    <subcellularLocation>
        <location evidence="1">Membrane</location>
    </subcellularLocation>
</comment>
<gene>
    <name evidence="6" type="ORF">VA596_43970</name>
</gene>
<evidence type="ECO:0000313" key="7">
    <source>
        <dbReference type="Proteomes" id="UP001304298"/>
    </source>
</evidence>
<dbReference type="InterPro" id="IPR051423">
    <property type="entry name" value="CD225/Dispanin"/>
</dbReference>
<protein>
    <submittedName>
        <fullName evidence="6">CD225/dispanin family protein</fullName>
    </submittedName>
</protein>
<accession>A0ABU5RJT4</accession>
<dbReference type="EMBL" id="JAYFSI010000016">
    <property type="protein sequence ID" value="MEA5366551.1"/>
    <property type="molecule type" value="Genomic_DNA"/>
</dbReference>
<dbReference type="PANTHER" id="PTHR14948:SF44">
    <property type="entry name" value="PROLINE-RICH TRANSMEMBRANE PROTEIN 1-LIKE"/>
    <property type="match status" value="1"/>
</dbReference>
<keyword evidence="4 5" id="KW-0472">Membrane</keyword>
<feature type="transmembrane region" description="Helical" evidence="5">
    <location>
        <begin position="67"/>
        <end position="94"/>
    </location>
</feature>
<dbReference type="Proteomes" id="UP001304298">
    <property type="component" value="Unassembled WGS sequence"/>
</dbReference>
<evidence type="ECO:0000256" key="2">
    <source>
        <dbReference type="ARBA" id="ARBA00022692"/>
    </source>
</evidence>
<keyword evidence="2 5" id="KW-0812">Transmembrane</keyword>
<feature type="transmembrane region" description="Helical" evidence="5">
    <location>
        <begin position="20"/>
        <end position="40"/>
    </location>
</feature>
<dbReference type="RefSeq" id="WP_323335869.1">
    <property type="nucleotide sequence ID" value="NZ_JAYFSI010000016.1"/>
</dbReference>
<dbReference type="Pfam" id="PF04505">
    <property type="entry name" value="CD225"/>
    <property type="match status" value="1"/>
</dbReference>
<evidence type="ECO:0000256" key="3">
    <source>
        <dbReference type="ARBA" id="ARBA00022989"/>
    </source>
</evidence>
<evidence type="ECO:0000256" key="4">
    <source>
        <dbReference type="ARBA" id="ARBA00023136"/>
    </source>
</evidence>
<comment type="caution">
    <text evidence="6">The sequence shown here is derived from an EMBL/GenBank/DDBJ whole genome shotgun (WGS) entry which is preliminary data.</text>
</comment>
<evidence type="ECO:0000256" key="5">
    <source>
        <dbReference type="SAM" id="Phobius"/>
    </source>
</evidence>